<evidence type="ECO:0000313" key="1">
    <source>
        <dbReference type="EMBL" id="RXH70635.1"/>
    </source>
</evidence>
<organism evidence="1 2">
    <name type="scientific">Malus domestica</name>
    <name type="common">Apple</name>
    <name type="synonym">Pyrus malus</name>
    <dbReference type="NCBI Taxonomy" id="3750"/>
    <lineage>
        <taxon>Eukaryota</taxon>
        <taxon>Viridiplantae</taxon>
        <taxon>Streptophyta</taxon>
        <taxon>Embryophyta</taxon>
        <taxon>Tracheophyta</taxon>
        <taxon>Spermatophyta</taxon>
        <taxon>Magnoliopsida</taxon>
        <taxon>eudicotyledons</taxon>
        <taxon>Gunneridae</taxon>
        <taxon>Pentapetalae</taxon>
        <taxon>rosids</taxon>
        <taxon>fabids</taxon>
        <taxon>Rosales</taxon>
        <taxon>Rosaceae</taxon>
        <taxon>Amygdaloideae</taxon>
        <taxon>Maleae</taxon>
        <taxon>Malus</taxon>
    </lineage>
</organism>
<name>A0A498HM73_MALDO</name>
<evidence type="ECO:0000313" key="2">
    <source>
        <dbReference type="Proteomes" id="UP000290289"/>
    </source>
</evidence>
<gene>
    <name evidence="1" type="ORF">DVH24_013381</name>
</gene>
<dbReference type="AlphaFoldDB" id="A0A498HM73"/>
<proteinExistence type="predicted"/>
<sequence length="168" mass="19510">MSYTILNHFIALSKLEIQVDQIVQTLNEQQSGSDYQEEKEEQPKEACCAYFHSEVPEFYKDEEPYTPSKPYVPPVPFPRRFVKQKHDEPPIDVPYLESLGDDLLPYQEENELKVRPIHHKKEDLELDDEIAALNEFCSSLVANNSSIEIIAPTTSLTIFEDMVLHKER</sequence>
<dbReference type="Proteomes" id="UP000290289">
    <property type="component" value="Chromosome 16"/>
</dbReference>
<accession>A0A498HM73</accession>
<comment type="caution">
    <text evidence="1">The sequence shown here is derived from an EMBL/GenBank/DDBJ whole genome shotgun (WGS) entry which is preliminary data.</text>
</comment>
<keyword evidence="2" id="KW-1185">Reference proteome</keyword>
<reference evidence="1 2" key="1">
    <citation type="submission" date="2018-10" db="EMBL/GenBank/DDBJ databases">
        <title>A high-quality apple genome assembly.</title>
        <authorList>
            <person name="Hu J."/>
        </authorList>
    </citation>
    <scope>NUCLEOTIDE SEQUENCE [LARGE SCALE GENOMIC DNA]</scope>
    <source>
        <strain evidence="2">cv. HFTH1</strain>
        <tissue evidence="1">Young leaf</tissue>
    </source>
</reference>
<protein>
    <submittedName>
        <fullName evidence="1">Uncharacterized protein</fullName>
    </submittedName>
</protein>
<dbReference type="EMBL" id="RDQH01000342">
    <property type="protein sequence ID" value="RXH70635.1"/>
    <property type="molecule type" value="Genomic_DNA"/>
</dbReference>